<dbReference type="HOGENOM" id="CLU_038650_0_0_1"/>
<feature type="region of interest" description="Disordered" evidence="1">
    <location>
        <begin position="1"/>
        <end position="69"/>
    </location>
</feature>
<feature type="compositionally biased region" description="Basic and acidic residues" evidence="1">
    <location>
        <begin position="344"/>
        <end position="371"/>
    </location>
</feature>
<evidence type="ECO:0000313" key="2">
    <source>
        <dbReference type="EnsemblProtists" id="Phyra83338"/>
    </source>
</evidence>
<evidence type="ECO:0000313" key="3">
    <source>
        <dbReference type="Proteomes" id="UP000005238"/>
    </source>
</evidence>
<feature type="region of interest" description="Disordered" evidence="1">
    <location>
        <begin position="229"/>
        <end position="253"/>
    </location>
</feature>
<proteinExistence type="predicted"/>
<evidence type="ECO:0000256" key="1">
    <source>
        <dbReference type="SAM" id="MobiDB-lite"/>
    </source>
</evidence>
<keyword evidence="3" id="KW-1185">Reference proteome</keyword>
<dbReference type="EMBL" id="DS566083">
    <property type="status" value="NOT_ANNOTATED_CDS"/>
    <property type="molecule type" value="Genomic_DNA"/>
</dbReference>
<feature type="compositionally biased region" description="Basic and acidic residues" evidence="1">
    <location>
        <begin position="322"/>
        <end position="334"/>
    </location>
</feature>
<protein>
    <submittedName>
        <fullName evidence="2">Uncharacterized protein</fullName>
    </submittedName>
</protein>
<dbReference type="InParanoid" id="H3GZS9"/>
<sequence>MAMREPSTRESESDFSDDDELDPKYSKFFTAEDNQTIKTTLDEIGAPSADASSSSSSEASGDSTAVANEDGDGEIEIDQENLFRVIQSFTVKKQLDRQKAERLRVRRPKLSSKTLRRMDAKAKAFLMKTIDDQHVLMIKEKKTPYEIFTTLCAMYEDTAIHRDPYYIMNYLMALYVMTDKQKTIYLYHAFPDVWKVEMADWKGSRKYVPYEELKRHIETKVRNEMERSRYTLKQGTPESRETQAENALQAEAPAKVEFPPKKATALVTAHKCSYCGRDNHDTVDCYILQRHIQSGQVKEGIILPAKFKLKSLQGTQLQHSYKEDYKNRGGDRQPRSHHNNGRGNDNHNENDRRHNNRGRPDRHGHQSFDKFHGRRNQKGNGSDRSDYGIIAITTLDLTLMKNKIRLTAQDGPHDPAWTIDSGCTRHIPILGTGTVNMTVTDTKGSKRIISLSDVLYAPELKFNCSRDQAAHVANTGSG</sequence>
<accession>H3GZS9</accession>
<organism evidence="2 3">
    <name type="scientific">Phytophthora ramorum</name>
    <name type="common">Sudden oak death agent</name>
    <dbReference type="NCBI Taxonomy" id="164328"/>
    <lineage>
        <taxon>Eukaryota</taxon>
        <taxon>Sar</taxon>
        <taxon>Stramenopiles</taxon>
        <taxon>Oomycota</taxon>
        <taxon>Peronosporomycetes</taxon>
        <taxon>Peronosporales</taxon>
        <taxon>Peronosporaceae</taxon>
        <taxon>Phytophthora</taxon>
    </lineage>
</organism>
<feature type="region of interest" description="Disordered" evidence="1">
    <location>
        <begin position="322"/>
        <end position="385"/>
    </location>
</feature>
<reference evidence="3" key="1">
    <citation type="journal article" date="2006" name="Science">
        <title>Phytophthora genome sequences uncover evolutionary origins and mechanisms of pathogenesis.</title>
        <authorList>
            <person name="Tyler B.M."/>
            <person name="Tripathy S."/>
            <person name="Zhang X."/>
            <person name="Dehal P."/>
            <person name="Jiang R.H."/>
            <person name="Aerts A."/>
            <person name="Arredondo F.D."/>
            <person name="Baxter L."/>
            <person name="Bensasson D."/>
            <person name="Beynon J.L."/>
            <person name="Chapman J."/>
            <person name="Damasceno C.M."/>
            <person name="Dorrance A.E."/>
            <person name="Dou D."/>
            <person name="Dickerman A.W."/>
            <person name="Dubchak I.L."/>
            <person name="Garbelotto M."/>
            <person name="Gijzen M."/>
            <person name="Gordon S.G."/>
            <person name="Govers F."/>
            <person name="Grunwald N.J."/>
            <person name="Huang W."/>
            <person name="Ivors K.L."/>
            <person name="Jones R.W."/>
            <person name="Kamoun S."/>
            <person name="Krampis K."/>
            <person name="Lamour K.H."/>
            <person name="Lee M.K."/>
            <person name="McDonald W.H."/>
            <person name="Medina M."/>
            <person name="Meijer H.J."/>
            <person name="Nordberg E.K."/>
            <person name="Maclean D.J."/>
            <person name="Ospina-Giraldo M.D."/>
            <person name="Morris P.F."/>
            <person name="Phuntumart V."/>
            <person name="Putnam N.H."/>
            <person name="Rash S."/>
            <person name="Rose J.K."/>
            <person name="Sakihama Y."/>
            <person name="Salamov A.A."/>
            <person name="Savidor A."/>
            <person name="Scheuring C.F."/>
            <person name="Smith B.M."/>
            <person name="Sobral B.W."/>
            <person name="Terry A."/>
            <person name="Torto-Alalibo T.A."/>
            <person name="Win J."/>
            <person name="Xu Z."/>
            <person name="Zhang H."/>
            <person name="Grigoriev I.V."/>
            <person name="Rokhsar D.S."/>
            <person name="Boore J.L."/>
        </authorList>
    </citation>
    <scope>NUCLEOTIDE SEQUENCE [LARGE SCALE GENOMIC DNA]</scope>
    <source>
        <strain evidence="3">Pr102</strain>
    </source>
</reference>
<feature type="compositionally biased region" description="Low complexity" evidence="1">
    <location>
        <begin position="46"/>
        <end position="65"/>
    </location>
</feature>
<reference evidence="2" key="2">
    <citation type="submission" date="2015-06" db="UniProtKB">
        <authorList>
            <consortium name="EnsemblProtists"/>
        </authorList>
    </citation>
    <scope>IDENTIFICATION</scope>
    <source>
        <strain evidence="2">Pr102</strain>
    </source>
</reference>
<dbReference type="EnsemblProtists" id="Phyra83338">
    <property type="protein sequence ID" value="Phyra83338"/>
    <property type="gene ID" value="Phyra83338"/>
</dbReference>
<feature type="compositionally biased region" description="Basic and acidic residues" evidence="1">
    <location>
        <begin position="1"/>
        <end position="12"/>
    </location>
</feature>
<dbReference type="Proteomes" id="UP000005238">
    <property type="component" value="Unassembled WGS sequence"/>
</dbReference>
<dbReference type="AlphaFoldDB" id="H3GZS9"/>
<name>H3GZS9_PHYRM</name>
<dbReference type="eggNOG" id="KOG0017">
    <property type="taxonomic scope" value="Eukaryota"/>
</dbReference>